<feature type="transmembrane region" description="Helical" evidence="1">
    <location>
        <begin position="282"/>
        <end position="313"/>
    </location>
</feature>
<feature type="transmembrane region" description="Helical" evidence="1">
    <location>
        <begin position="129"/>
        <end position="149"/>
    </location>
</feature>
<dbReference type="AlphaFoldDB" id="A0A0E3PFE6"/>
<keyword evidence="1" id="KW-0472">Membrane</keyword>
<feature type="transmembrane region" description="Helical" evidence="1">
    <location>
        <begin position="36"/>
        <end position="53"/>
    </location>
</feature>
<feature type="transmembrane region" description="Helical" evidence="1">
    <location>
        <begin position="443"/>
        <end position="463"/>
    </location>
</feature>
<accession>A0A0E3PFE6</accession>
<evidence type="ECO:0000313" key="3">
    <source>
        <dbReference type="Proteomes" id="UP000033092"/>
    </source>
</evidence>
<dbReference type="EMBL" id="CP009507">
    <property type="protein sequence ID" value="AKB33069.1"/>
    <property type="molecule type" value="Genomic_DNA"/>
</dbReference>
<reference evidence="2 3" key="1">
    <citation type="submission" date="2014-07" db="EMBL/GenBank/DDBJ databases">
        <title>Methanogenic archaea and the global carbon cycle.</title>
        <authorList>
            <person name="Henriksen J.R."/>
            <person name="Luke J."/>
            <person name="Reinhart S."/>
            <person name="Benedict M.N."/>
            <person name="Youngblut N.D."/>
            <person name="Metcalf M.E."/>
            <person name="Whitaker R.J."/>
            <person name="Metcalf W.W."/>
        </authorList>
    </citation>
    <scope>NUCLEOTIDE SEQUENCE [LARGE SCALE GENOMIC DNA]</scope>
    <source>
        <strain evidence="2 3">HI350</strain>
    </source>
</reference>
<dbReference type="PATRIC" id="fig|1434119.4.peg.3127"/>
<dbReference type="KEGG" id="msz:MSSIH_2379"/>
<dbReference type="HOGENOM" id="CLU_435916_0_0_2"/>
<feature type="transmembrane region" description="Helical" evidence="1">
    <location>
        <begin position="470"/>
        <end position="488"/>
    </location>
</feature>
<feature type="transmembrane region" description="Helical" evidence="1">
    <location>
        <begin position="413"/>
        <end position="437"/>
    </location>
</feature>
<dbReference type="Proteomes" id="UP000033092">
    <property type="component" value="Chromosome"/>
</dbReference>
<gene>
    <name evidence="2" type="ORF">MSSIH_2379</name>
</gene>
<keyword evidence="1" id="KW-0812">Transmembrane</keyword>
<feature type="transmembrane region" description="Helical" evidence="1">
    <location>
        <begin position="73"/>
        <end position="94"/>
    </location>
</feature>
<proteinExistence type="predicted"/>
<evidence type="ECO:0000256" key="1">
    <source>
        <dbReference type="SAM" id="Phobius"/>
    </source>
</evidence>
<feature type="transmembrane region" description="Helical" evidence="1">
    <location>
        <begin position="203"/>
        <end position="227"/>
    </location>
</feature>
<evidence type="ECO:0008006" key="4">
    <source>
        <dbReference type="Google" id="ProtNLM"/>
    </source>
</evidence>
<dbReference type="RefSeq" id="WP_148705581.1">
    <property type="nucleotide sequence ID" value="NZ_CP009507.1"/>
</dbReference>
<feature type="transmembrane region" description="Helical" evidence="1">
    <location>
        <begin position="12"/>
        <end position="30"/>
    </location>
</feature>
<dbReference type="GeneID" id="41606502"/>
<organism evidence="2 3">
    <name type="scientific">Methanosarcina siciliae HI350</name>
    <dbReference type="NCBI Taxonomy" id="1434119"/>
    <lineage>
        <taxon>Archaea</taxon>
        <taxon>Methanobacteriati</taxon>
        <taxon>Methanobacteriota</taxon>
        <taxon>Stenosarchaea group</taxon>
        <taxon>Methanomicrobia</taxon>
        <taxon>Methanosarcinales</taxon>
        <taxon>Methanosarcinaceae</taxon>
        <taxon>Methanosarcina</taxon>
    </lineage>
</organism>
<feature type="transmembrane region" description="Helical" evidence="1">
    <location>
        <begin position="325"/>
        <end position="345"/>
    </location>
</feature>
<feature type="transmembrane region" description="Helical" evidence="1">
    <location>
        <begin position="100"/>
        <end position="122"/>
    </location>
</feature>
<keyword evidence="1" id="KW-1133">Transmembrane helix</keyword>
<name>A0A0E3PFE6_9EURY</name>
<feature type="transmembrane region" description="Helical" evidence="1">
    <location>
        <begin position="390"/>
        <end position="406"/>
    </location>
</feature>
<evidence type="ECO:0000313" key="2">
    <source>
        <dbReference type="EMBL" id="AKB33069.1"/>
    </source>
</evidence>
<feature type="transmembrane region" description="Helical" evidence="1">
    <location>
        <begin position="248"/>
        <end position="270"/>
    </location>
</feature>
<sequence>MKPIPFKVDVTSAILVACVCLVASVIVFKVNFQLGFAPFSALIACIFYLIHGYSKNVEGHSNYITCNTVSCNLFILLIYLFLLITGLILVLNYSLYNRTLLYFITLSISGGLIFFCTAYLNINKFQKYSILFAIFIISIHLYIIPQFLYTDLIGIDPWKHESFVTSSIQSSHFVEGFAYSRMPGMHSLISMASLILDVNYKKATLISISFSQTISLIFIYLLSKNILNERIGMLATLLLAISSNKVSLGFWVQPTTFALIMATILLYLVFIGKDMLSVPNVILKLIVGFTLIVTHMQIALGMAIVFFVIHICTPFYASVYKRKEYILNFRFLFLFAVIMLSWWMYVSNHFILFVDILKQVIDFDPSGVAGTTVYARSSTNTEYVVDMSSYFLYYSLSVVGIFYSISKKSNISYFALSLSGVAIALIPFVLMLSHLGGLLGERWIYLSQVLMAIPAAVGVYLIFFSNKSYIGKFISVFLIILFIFANVVNPSANVDNPFDRDSFVRPAHTNSELVASYTLSRINNDEVFTDYIYQFPVLKYSSLNVNEIEPLLLNNNFSLIGNGLIVMRKEVLIRRTLKLPQRLSPEIVSTLSSFNRIYDNDAVVFYET</sequence>
<protein>
    <recommendedName>
        <fullName evidence="4">Glycosyltransferase RgtA/B/C/D-like domain-containing protein</fullName>
    </recommendedName>
</protein>